<evidence type="ECO:0000256" key="1">
    <source>
        <dbReference type="SAM" id="SignalP"/>
    </source>
</evidence>
<keyword evidence="1" id="KW-0732">Signal</keyword>
<comment type="caution">
    <text evidence="2">The sequence shown here is derived from an EMBL/GenBank/DDBJ whole genome shotgun (WGS) entry which is preliminary data.</text>
</comment>
<accession>A0ABD2WXC0</accession>
<sequence>MYPKKCTATATYSLALIAVLFVNSVNGLRCYTCSSVNTGECYTNPAQDKFITDCNPSSLRSASNAYVNSTSARAIFSDSSMRALADSVDERWECAKIVATSMGVTTVLRTCVTSQVPCHDVPNLVSCDRCNKELCNSAESASLATGLFAVLGALGVYRATM</sequence>
<keyword evidence="3" id="KW-1185">Reference proteome</keyword>
<name>A0ABD2WXC0_9HYME</name>
<dbReference type="AlphaFoldDB" id="A0ABD2WXC0"/>
<feature type="chain" id="PRO_5044829732" description="Protein sleepless" evidence="1">
    <location>
        <begin position="28"/>
        <end position="161"/>
    </location>
</feature>
<evidence type="ECO:0008006" key="4">
    <source>
        <dbReference type="Google" id="ProtNLM"/>
    </source>
</evidence>
<feature type="signal peptide" evidence="1">
    <location>
        <begin position="1"/>
        <end position="27"/>
    </location>
</feature>
<proteinExistence type="predicted"/>
<protein>
    <recommendedName>
        <fullName evidence="4">Protein sleepless</fullName>
    </recommendedName>
</protein>
<gene>
    <name evidence="2" type="ORF">TKK_009189</name>
</gene>
<evidence type="ECO:0000313" key="3">
    <source>
        <dbReference type="Proteomes" id="UP001627154"/>
    </source>
</evidence>
<dbReference type="EMBL" id="JBJJXI010000067">
    <property type="protein sequence ID" value="KAL3397167.1"/>
    <property type="molecule type" value="Genomic_DNA"/>
</dbReference>
<evidence type="ECO:0000313" key="2">
    <source>
        <dbReference type="EMBL" id="KAL3397167.1"/>
    </source>
</evidence>
<organism evidence="2 3">
    <name type="scientific">Trichogramma kaykai</name>
    <dbReference type="NCBI Taxonomy" id="54128"/>
    <lineage>
        <taxon>Eukaryota</taxon>
        <taxon>Metazoa</taxon>
        <taxon>Ecdysozoa</taxon>
        <taxon>Arthropoda</taxon>
        <taxon>Hexapoda</taxon>
        <taxon>Insecta</taxon>
        <taxon>Pterygota</taxon>
        <taxon>Neoptera</taxon>
        <taxon>Endopterygota</taxon>
        <taxon>Hymenoptera</taxon>
        <taxon>Apocrita</taxon>
        <taxon>Proctotrupomorpha</taxon>
        <taxon>Chalcidoidea</taxon>
        <taxon>Trichogrammatidae</taxon>
        <taxon>Trichogramma</taxon>
    </lineage>
</organism>
<dbReference type="Proteomes" id="UP001627154">
    <property type="component" value="Unassembled WGS sequence"/>
</dbReference>
<reference evidence="2 3" key="1">
    <citation type="journal article" date="2024" name="bioRxiv">
        <title>A reference genome for Trichogramma kaykai: A tiny desert-dwelling parasitoid wasp with competing sex-ratio distorters.</title>
        <authorList>
            <person name="Culotta J."/>
            <person name="Lindsey A.R."/>
        </authorList>
    </citation>
    <scope>NUCLEOTIDE SEQUENCE [LARGE SCALE GENOMIC DNA]</scope>
    <source>
        <strain evidence="2 3">KSX58</strain>
    </source>
</reference>